<dbReference type="SMART" id="SM00220">
    <property type="entry name" value="S_TKc"/>
    <property type="match status" value="1"/>
</dbReference>
<evidence type="ECO:0000313" key="11">
    <source>
        <dbReference type="Proteomes" id="UP000324241"/>
    </source>
</evidence>
<proteinExistence type="inferred from homology"/>
<comment type="similarity">
    <text evidence="8">Belongs to the protein kinase superfamily. Ser/Thr protein kinase family. MAP kinase subfamily.</text>
</comment>
<dbReference type="SUPFAM" id="SSF56112">
    <property type="entry name" value="Protein kinase-like (PK-like)"/>
    <property type="match status" value="2"/>
</dbReference>
<feature type="domain" description="Protein kinase" evidence="9">
    <location>
        <begin position="1"/>
        <end position="193"/>
    </location>
</feature>
<evidence type="ECO:0000259" key="9">
    <source>
        <dbReference type="PROSITE" id="PS50011"/>
    </source>
</evidence>
<dbReference type="EMBL" id="QUQM01000004">
    <property type="protein sequence ID" value="KAA8646862.1"/>
    <property type="molecule type" value="Genomic_DNA"/>
</dbReference>
<dbReference type="Gene3D" id="3.90.1200.10">
    <property type="match status" value="1"/>
</dbReference>
<evidence type="ECO:0000256" key="7">
    <source>
        <dbReference type="ARBA" id="ARBA00022840"/>
    </source>
</evidence>
<reference evidence="10 11" key="1">
    <citation type="submission" date="2019-08" db="EMBL/GenBank/DDBJ databases">
        <title>The genome sequence of a newly discovered highly antifungal drug resistant Aspergillus species, Aspergillus tanneri NIH 1004.</title>
        <authorList>
            <person name="Mounaud S."/>
            <person name="Singh I."/>
            <person name="Joardar V."/>
            <person name="Pakala S."/>
            <person name="Pakala S."/>
            <person name="Venepally P."/>
            <person name="Chung J.K."/>
            <person name="Losada L."/>
            <person name="Nierman W.C."/>
        </authorList>
    </citation>
    <scope>NUCLEOTIDE SEQUENCE [LARGE SCALE GENOMIC DNA]</scope>
    <source>
        <strain evidence="10 11">NIH1004</strain>
    </source>
</reference>
<dbReference type="Pfam" id="PF00069">
    <property type="entry name" value="Pkinase"/>
    <property type="match status" value="1"/>
</dbReference>
<dbReference type="InterPro" id="IPR011009">
    <property type="entry name" value="Kinase-like_dom_sf"/>
</dbReference>
<dbReference type="AlphaFoldDB" id="A0A5M9MIM9"/>
<dbReference type="PROSITE" id="PS00108">
    <property type="entry name" value="PROTEIN_KINASE_ST"/>
    <property type="match status" value="1"/>
</dbReference>
<dbReference type="Pfam" id="PF01636">
    <property type="entry name" value="APH"/>
    <property type="match status" value="1"/>
</dbReference>
<keyword evidence="7" id="KW-0067">ATP-binding</keyword>
<name>A0A5M9MIM9_9EURO</name>
<protein>
    <recommendedName>
        <fullName evidence="2">mitogen-activated protein kinase</fullName>
        <ecNumber evidence="2">2.7.11.24</ecNumber>
    </recommendedName>
</protein>
<keyword evidence="3" id="KW-0723">Serine/threonine-protein kinase</keyword>
<evidence type="ECO:0000256" key="8">
    <source>
        <dbReference type="ARBA" id="ARBA00061056"/>
    </source>
</evidence>
<dbReference type="Gene3D" id="1.10.510.10">
    <property type="entry name" value="Transferase(Phosphotransferase) domain 1"/>
    <property type="match status" value="1"/>
</dbReference>
<dbReference type="InterPro" id="IPR000719">
    <property type="entry name" value="Prot_kinase_dom"/>
</dbReference>
<dbReference type="GO" id="GO:0005524">
    <property type="term" value="F:ATP binding"/>
    <property type="evidence" value="ECO:0007669"/>
    <property type="project" value="UniProtKB-KW"/>
</dbReference>
<dbReference type="Proteomes" id="UP000324241">
    <property type="component" value="Unassembled WGS sequence"/>
</dbReference>
<evidence type="ECO:0000256" key="4">
    <source>
        <dbReference type="ARBA" id="ARBA00022679"/>
    </source>
</evidence>
<dbReference type="VEuPathDB" id="FungiDB:EYZ11_010749"/>
<dbReference type="FunFam" id="1.10.510.10:FF:000049">
    <property type="entry name" value="Mitogen-activated protein kinase"/>
    <property type="match status" value="1"/>
</dbReference>
<dbReference type="GeneID" id="54328239"/>
<dbReference type="PANTHER" id="PTHR24055">
    <property type="entry name" value="MITOGEN-ACTIVATED PROTEIN KINASE"/>
    <property type="match status" value="1"/>
</dbReference>
<dbReference type="InterPro" id="IPR002575">
    <property type="entry name" value="Aminoglycoside_PTrfase"/>
</dbReference>
<evidence type="ECO:0000313" key="10">
    <source>
        <dbReference type="EMBL" id="KAA8646862.1"/>
    </source>
</evidence>
<comment type="caution">
    <text evidence="10">The sequence shown here is derived from an EMBL/GenBank/DDBJ whole genome shotgun (WGS) entry which is preliminary data.</text>
</comment>
<dbReference type="GO" id="GO:0004707">
    <property type="term" value="F:MAP kinase activity"/>
    <property type="evidence" value="ECO:0007669"/>
    <property type="project" value="UniProtKB-EC"/>
</dbReference>
<comment type="cofactor">
    <cofactor evidence="1">
        <name>Mg(2+)</name>
        <dbReference type="ChEBI" id="CHEBI:18420"/>
    </cofactor>
</comment>
<dbReference type="InterPro" id="IPR050117">
    <property type="entry name" value="MAPK"/>
</dbReference>
<evidence type="ECO:0000256" key="1">
    <source>
        <dbReference type="ARBA" id="ARBA00001946"/>
    </source>
</evidence>
<keyword evidence="5" id="KW-0547">Nucleotide-binding</keyword>
<evidence type="ECO:0000256" key="5">
    <source>
        <dbReference type="ARBA" id="ARBA00022741"/>
    </source>
</evidence>
<dbReference type="PROSITE" id="PS50011">
    <property type="entry name" value="PROTEIN_KINASE_DOM"/>
    <property type="match status" value="1"/>
</dbReference>
<keyword evidence="4" id="KW-0808">Transferase</keyword>
<gene>
    <name evidence="10" type="ORF">ATNIH1004_005537</name>
</gene>
<evidence type="ECO:0000256" key="2">
    <source>
        <dbReference type="ARBA" id="ARBA00012411"/>
    </source>
</evidence>
<evidence type="ECO:0000256" key="3">
    <source>
        <dbReference type="ARBA" id="ARBA00022527"/>
    </source>
</evidence>
<accession>A0A5M9MIM9</accession>
<organism evidence="10 11">
    <name type="scientific">Aspergillus tanneri</name>
    <dbReference type="NCBI Taxonomy" id="1220188"/>
    <lineage>
        <taxon>Eukaryota</taxon>
        <taxon>Fungi</taxon>
        <taxon>Dikarya</taxon>
        <taxon>Ascomycota</taxon>
        <taxon>Pezizomycotina</taxon>
        <taxon>Eurotiomycetes</taxon>
        <taxon>Eurotiomycetidae</taxon>
        <taxon>Eurotiales</taxon>
        <taxon>Aspergillaceae</taxon>
        <taxon>Aspergillus</taxon>
        <taxon>Aspergillus subgen. Circumdati</taxon>
    </lineage>
</organism>
<dbReference type="InterPro" id="IPR008271">
    <property type="entry name" value="Ser/Thr_kinase_AS"/>
</dbReference>
<sequence>MIILEQDHVRYLLYQLLCGLKYIHSAGVIHRDLKPGNILLNEKYHLRICDFGLARVHEMGLSQMTPHISTLYYRAPEVMITWKRYDTEVDIWSTGCILAEMLAGKPLFPGIDSTEQLDMITELLGSPSTEAVRGIGNEDTKRALENVPRWEHQTLHQRFEYADPLAVGLLEKMLLFEPQLRISAEEALRHNYISRYHDPVAEPVAERIFDWSFNNDDLTVDAWRVKMTFTPVHRRINSLNSPGGESCTNNLDIRPVKPQTGHSCWMISDCVSDESLVDLLESAPILHDLGQTTVVRLSKDLVLKGGGDVLPCEAKVLQLVASKSNIRARRVHRSLHFMDDTKYFGTMGYIVMDYIDGEPLDGCWRDLSDEQKMDVARQTAQMIIEMQSIKLLEPVPGPFKDVAEFEGWFNHKLDICKTYKHAPSDLAPFKFTEFVLTHQDISPQNLILGRNGLVWLVDWADAGSYPPAFEMAALCSQSQFIDFIDMVLSLLPRYPWKNSN</sequence>
<keyword evidence="6" id="KW-0418">Kinase</keyword>
<dbReference type="OrthoDB" id="3250044at2759"/>
<evidence type="ECO:0000256" key="6">
    <source>
        <dbReference type="ARBA" id="ARBA00022777"/>
    </source>
</evidence>
<dbReference type="CDD" id="cd05120">
    <property type="entry name" value="APH_ChoK_like"/>
    <property type="match status" value="1"/>
</dbReference>
<dbReference type="RefSeq" id="XP_033426223.1">
    <property type="nucleotide sequence ID" value="XM_033570191.1"/>
</dbReference>
<dbReference type="EC" id="2.7.11.24" evidence="2"/>
<dbReference type="VEuPathDB" id="FungiDB:EYZ11_010754"/>